<evidence type="ECO:0000313" key="2">
    <source>
        <dbReference type="Proteomes" id="UP000198846"/>
    </source>
</evidence>
<accession>A0A1H3VHZ9</accession>
<gene>
    <name evidence="1" type="ORF">SAMN04487990_101182</name>
</gene>
<protein>
    <submittedName>
        <fullName evidence="1">Uncharacterized protein</fullName>
    </submittedName>
</protein>
<organism evidence="1 2">
    <name type="scientific">Bizionia paragorgiae</name>
    <dbReference type="NCBI Taxonomy" id="283786"/>
    <lineage>
        <taxon>Bacteria</taxon>
        <taxon>Pseudomonadati</taxon>
        <taxon>Bacteroidota</taxon>
        <taxon>Flavobacteriia</taxon>
        <taxon>Flavobacteriales</taxon>
        <taxon>Flavobacteriaceae</taxon>
        <taxon>Bizionia</taxon>
    </lineage>
</organism>
<reference evidence="2" key="1">
    <citation type="submission" date="2016-10" db="EMBL/GenBank/DDBJ databases">
        <authorList>
            <person name="Varghese N."/>
            <person name="Submissions S."/>
        </authorList>
    </citation>
    <scope>NUCLEOTIDE SEQUENCE [LARGE SCALE GENOMIC DNA]</scope>
    <source>
        <strain evidence="2">DSM 23842</strain>
    </source>
</reference>
<dbReference type="Proteomes" id="UP000198846">
    <property type="component" value="Unassembled WGS sequence"/>
</dbReference>
<dbReference type="AlphaFoldDB" id="A0A1H3VHZ9"/>
<keyword evidence="2" id="KW-1185">Reference proteome</keyword>
<dbReference type="EMBL" id="FNQK01000001">
    <property type="protein sequence ID" value="SDZ74423.1"/>
    <property type="molecule type" value="Genomic_DNA"/>
</dbReference>
<evidence type="ECO:0000313" key="1">
    <source>
        <dbReference type="EMBL" id="SDZ74423.1"/>
    </source>
</evidence>
<sequence>MYLFLSKIDSVIMSTLLPAHLSELPVYQKALEIFILSRSISSYLNQDLSHLKPDGSEDEHIYFSGDIVQQSVSLAPEIINVELERCAVKKQKHIASLERLTNALYRNCYRLEKSRSNGKDYLPVLRKELRKFRAIKNHWMLTL</sequence>
<name>A0A1H3VHZ9_BIZPA</name>
<proteinExistence type="predicted"/>
<dbReference type="STRING" id="283786.SAMN04487990_101182"/>